<comment type="similarity">
    <text evidence="1">Belongs to the ornithine cyclodeaminase/mu-crystallin family.</text>
</comment>
<keyword evidence="3" id="KW-1185">Reference proteome</keyword>
<dbReference type="EMBL" id="JACHGZ010000025">
    <property type="protein sequence ID" value="MBB5149624.1"/>
    <property type="molecule type" value="Genomic_DNA"/>
</dbReference>
<dbReference type="Pfam" id="PF02423">
    <property type="entry name" value="OCD_Mu_crystall"/>
    <property type="match status" value="1"/>
</dbReference>
<name>A0A840PWF3_URETH</name>
<dbReference type="Gene3D" id="3.30.1780.10">
    <property type="entry name" value="ornithine cyclodeaminase, domain 1"/>
    <property type="match status" value="1"/>
</dbReference>
<dbReference type="RefSeq" id="WP_168412588.1">
    <property type="nucleotide sequence ID" value="NZ_JAAXPW010000027.1"/>
</dbReference>
<dbReference type="GO" id="GO:0008473">
    <property type="term" value="F:ornithine cyclodeaminase activity"/>
    <property type="evidence" value="ECO:0007669"/>
    <property type="project" value="UniProtKB-EC"/>
</dbReference>
<sequence length="328" mass="36024">MILLNEKQIKSIYKMEDALKDVEEMLIAKQENKVLAPIRTVLEFPEKNASSLYMPSADLEHHFASVKVVTIFPNNSAKGLPTTQGIIVLTSTENGEHLAVMNASYLTRLRTGAMTGLATKKLAKQDAKVLTIVGTGRMAFEQALGVMAVRKIEKILLFNRSKEKAFQFKQQLVGHGVTASIELVDDVNEAVSKSEIICCATNSTTPVFNGKYLKSGAHINGVGSYLPHMCEIDRTTILRASKIVVDDLEGIMEEAGELIDANNSGEWSFEDVHGELELLVSGKIAPRESEDEITFFKSVGASYYDLAVAKGVYNKALEHRIGTIIDLM</sequence>
<dbReference type="SUPFAM" id="SSF51735">
    <property type="entry name" value="NAD(P)-binding Rossmann-fold domains"/>
    <property type="match status" value="1"/>
</dbReference>
<dbReference type="PIRSF" id="PIRSF001439">
    <property type="entry name" value="CryM"/>
    <property type="match status" value="1"/>
</dbReference>
<keyword evidence="2" id="KW-0456">Lyase</keyword>
<dbReference type="PANTHER" id="PTHR13812">
    <property type="entry name" value="KETIMINE REDUCTASE MU-CRYSTALLIN"/>
    <property type="match status" value="1"/>
</dbReference>
<evidence type="ECO:0000256" key="1">
    <source>
        <dbReference type="ARBA" id="ARBA00008903"/>
    </source>
</evidence>
<dbReference type="GO" id="GO:0019752">
    <property type="term" value="P:carboxylic acid metabolic process"/>
    <property type="evidence" value="ECO:0007669"/>
    <property type="project" value="UniProtKB-ARBA"/>
</dbReference>
<dbReference type="InterPro" id="IPR023401">
    <property type="entry name" value="ODC_N"/>
</dbReference>
<dbReference type="Gene3D" id="3.40.50.720">
    <property type="entry name" value="NAD(P)-binding Rossmann-like Domain"/>
    <property type="match status" value="1"/>
</dbReference>
<reference evidence="2 3" key="1">
    <citation type="submission" date="2020-08" db="EMBL/GenBank/DDBJ databases">
        <title>Genomic Encyclopedia of Type Strains, Phase IV (KMG-IV): sequencing the most valuable type-strain genomes for metagenomic binning, comparative biology and taxonomic classification.</title>
        <authorList>
            <person name="Goeker M."/>
        </authorList>
    </citation>
    <scope>NUCLEOTIDE SEQUENCE [LARGE SCALE GENOMIC DNA]</scope>
    <source>
        <strain evidence="2 3">DSM 10633</strain>
    </source>
</reference>
<dbReference type="FunFam" id="3.40.50.720:FF:000311">
    <property type="entry name" value="Ornithine cyclodeaminase"/>
    <property type="match status" value="1"/>
</dbReference>
<proteinExistence type="inferred from homology"/>
<dbReference type="EC" id="4.3.1.12" evidence="2"/>
<dbReference type="AlphaFoldDB" id="A0A840PWF3"/>
<organism evidence="2 3">
    <name type="scientific">Ureibacillus thermosphaericus</name>
    <dbReference type="NCBI Taxonomy" id="51173"/>
    <lineage>
        <taxon>Bacteria</taxon>
        <taxon>Bacillati</taxon>
        <taxon>Bacillota</taxon>
        <taxon>Bacilli</taxon>
        <taxon>Bacillales</taxon>
        <taxon>Caryophanaceae</taxon>
        <taxon>Ureibacillus</taxon>
    </lineage>
</organism>
<accession>A0A840PWF3</accession>
<protein>
    <submittedName>
        <fullName evidence="2">Ornithine cyclodeaminase</fullName>
        <ecNumber evidence="2">4.3.1.12</ecNumber>
    </submittedName>
</protein>
<evidence type="ECO:0000313" key="2">
    <source>
        <dbReference type="EMBL" id="MBB5149624.1"/>
    </source>
</evidence>
<evidence type="ECO:0000313" key="3">
    <source>
        <dbReference type="Proteomes" id="UP000557217"/>
    </source>
</evidence>
<dbReference type="PANTHER" id="PTHR13812:SF19">
    <property type="entry name" value="KETIMINE REDUCTASE MU-CRYSTALLIN"/>
    <property type="match status" value="1"/>
</dbReference>
<dbReference type="GO" id="GO:0016491">
    <property type="term" value="F:oxidoreductase activity"/>
    <property type="evidence" value="ECO:0007669"/>
    <property type="project" value="UniProtKB-ARBA"/>
</dbReference>
<dbReference type="InterPro" id="IPR003462">
    <property type="entry name" value="ODC_Mu_crystall"/>
</dbReference>
<dbReference type="Proteomes" id="UP000557217">
    <property type="component" value="Unassembled WGS sequence"/>
</dbReference>
<gene>
    <name evidence="2" type="ORF">HNR36_002016</name>
</gene>
<dbReference type="GO" id="GO:0005737">
    <property type="term" value="C:cytoplasm"/>
    <property type="evidence" value="ECO:0007669"/>
    <property type="project" value="TreeGrafter"/>
</dbReference>
<dbReference type="InterPro" id="IPR036291">
    <property type="entry name" value="NAD(P)-bd_dom_sf"/>
</dbReference>
<comment type="caution">
    <text evidence="2">The sequence shown here is derived from an EMBL/GenBank/DDBJ whole genome shotgun (WGS) entry which is preliminary data.</text>
</comment>